<evidence type="ECO:0000313" key="2">
    <source>
        <dbReference type="EMBL" id="ABI87957.1"/>
    </source>
</evidence>
<dbReference type="Pfam" id="PF02954">
    <property type="entry name" value="HTH_8"/>
    <property type="match status" value="1"/>
</dbReference>
<dbReference type="KEGG" id="bam:Bamb_2401"/>
<dbReference type="PRINTS" id="PR01590">
    <property type="entry name" value="HTHFIS"/>
</dbReference>
<dbReference type="InterPro" id="IPR002197">
    <property type="entry name" value="HTH_Fis"/>
</dbReference>
<dbReference type="GeneID" id="93085390"/>
<sequence>MTETTFAEPGDDLPPHLCPLFIMAAYPYMQIEDRQIFADGLARLTNALIIAGTKGELAVFHPKTLLPYDAHNAGFEDEPSPVTADWVARINDVLHWFVEKNIEAAKPLVDTMVAHVKIEKPMSVDRRTQMMEALERNGGNKTKTATEFGISRQRLAQIIQQGSAQSIERKGLAVVPHDPFGVAPKAK</sequence>
<evidence type="ECO:0000313" key="3">
    <source>
        <dbReference type="Proteomes" id="UP000000662"/>
    </source>
</evidence>
<dbReference type="RefSeq" id="WP_011657578.1">
    <property type="nucleotide sequence ID" value="NC_008390.1"/>
</dbReference>
<organism evidence="2 3">
    <name type="scientific">Burkholderia ambifaria (strain ATCC BAA-244 / DSM 16087 / CCUG 44356 / LMG 19182 / AMMD)</name>
    <name type="common">Burkholderia cepacia (strain AMMD)</name>
    <dbReference type="NCBI Taxonomy" id="339670"/>
    <lineage>
        <taxon>Bacteria</taxon>
        <taxon>Pseudomonadati</taxon>
        <taxon>Pseudomonadota</taxon>
        <taxon>Betaproteobacteria</taxon>
        <taxon>Burkholderiales</taxon>
        <taxon>Burkholderiaceae</taxon>
        <taxon>Burkholderia</taxon>
        <taxon>Burkholderia cepacia complex</taxon>
    </lineage>
</organism>
<dbReference type="Gene3D" id="1.10.10.60">
    <property type="entry name" value="Homeodomain-like"/>
    <property type="match status" value="1"/>
</dbReference>
<dbReference type="GO" id="GO:0043565">
    <property type="term" value="F:sequence-specific DNA binding"/>
    <property type="evidence" value="ECO:0007669"/>
    <property type="project" value="InterPro"/>
</dbReference>
<protein>
    <submittedName>
        <fullName evidence="2">Helix-turn-helix, Fis-type</fullName>
    </submittedName>
</protein>
<evidence type="ECO:0000259" key="1">
    <source>
        <dbReference type="Pfam" id="PF02954"/>
    </source>
</evidence>
<feature type="domain" description="DNA binding HTH" evidence="1">
    <location>
        <begin position="130"/>
        <end position="155"/>
    </location>
</feature>
<accession>Q0BD16</accession>
<keyword evidence="3" id="KW-1185">Reference proteome</keyword>
<dbReference type="AlphaFoldDB" id="Q0BD16"/>
<dbReference type="eggNOG" id="ENOG5030WRX">
    <property type="taxonomic scope" value="Bacteria"/>
</dbReference>
<proteinExistence type="predicted"/>
<gene>
    <name evidence="2" type="ordered locus">Bamb_2401</name>
</gene>
<name>Q0BD16_BURCM</name>
<dbReference type="Proteomes" id="UP000000662">
    <property type="component" value="Chromosome 1"/>
</dbReference>
<reference evidence="2" key="1">
    <citation type="submission" date="2009-01" db="EMBL/GenBank/DDBJ databases">
        <title>Complete sequence of Chromosome 1 of Burkholderia cepacia AMMD.</title>
        <authorList>
            <consortium name="US DOE Joint Genome Institute"/>
            <person name="Copeland A."/>
            <person name="Lucas S."/>
            <person name="Lapidus A."/>
            <person name="Barry K."/>
            <person name="Detter J.C."/>
            <person name="Glavina del Rio T."/>
            <person name="Hammon N."/>
            <person name="Israni S."/>
            <person name="Pitluck S."/>
            <person name="Bruce D."/>
            <person name="Chain P."/>
            <person name="Malfatti S."/>
            <person name="Shin M."/>
            <person name="Vergez L."/>
            <person name="Schmutz J."/>
            <person name="Larimer F."/>
            <person name="Land M."/>
            <person name="Hauser L."/>
            <person name="Kyrpides N."/>
            <person name="Kim E."/>
            <person name="Parke J."/>
            <person name="Coenye T."/>
            <person name="Konstantinidis K."/>
            <person name="Ramette A."/>
            <person name="Tiedje J."/>
            <person name="Richardson P."/>
        </authorList>
    </citation>
    <scope>NUCLEOTIDE SEQUENCE [LARGE SCALE GENOMIC DNA]</scope>
    <source>
        <strain evidence="2">AMMD</strain>
    </source>
</reference>
<dbReference type="EMBL" id="CP000440">
    <property type="protein sequence ID" value="ABI87957.1"/>
    <property type="molecule type" value="Genomic_DNA"/>
</dbReference>
<dbReference type="PATRIC" id="fig|339670.21.peg.2518"/>